<keyword evidence="9 10" id="KW-0137">Centromere</keyword>
<feature type="coiled-coil region" evidence="11">
    <location>
        <begin position="533"/>
        <end position="647"/>
    </location>
</feature>
<dbReference type="GO" id="GO:0051315">
    <property type="term" value="P:attachment of mitotic spindle microtubules to kinetochore"/>
    <property type="evidence" value="ECO:0007669"/>
    <property type="project" value="UniProtKB-UniRule"/>
</dbReference>
<evidence type="ECO:0000256" key="6">
    <source>
        <dbReference type="ARBA" id="ARBA00023054"/>
    </source>
</evidence>
<comment type="function">
    <text evidence="10">Acts as a component of the essential kinetochore-associated NDC80 complex, which is required for chromosome segregation and spindle checkpoint activity.</text>
</comment>
<dbReference type="Proteomes" id="UP000298390">
    <property type="component" value="Unassembled WGS sequence"/>
</dbReference>
<evidence type="ECO:0000256" key="12">
    <source>
        <dbReference type="SAM" id="MobiDB-lite"/>
    </source>
</evidence>
<dbReference type="Pfam" id="PF03801">
    <property type="entry name" value="Ndc80_HEC"/>
    <property type="match status" value="1"/>
</dbReference>
<evidence type="ECO:0000256" key="2">
    <source>
        <dbReference type="ARBA" id="ARBA00022454"/>
    </source>
</evidence>
<evidence type="ECO:0000256" key="4">
    <source>
        <dbReference type="ARBA" id="ARBA00022776"/>
    </source>
</evidence>
<feature type="compositionally biased region" description="Low complexity" evidence="12">
    <location>
        <begin position="140"/>
        <end position="152"/>
    </location>
</feature>
<evidence type="ECO:0000313" key="14">
    <source>
        <dbReference type="EMBL" id="TFY58162.1"/>
    </source>
</evidence>
<comment type="subunit">
    <text evidence="10">Component of the NDC80 complex.</text>
</comment>
<dbReference type="GO" id="GO:0005634">
    <property type="term" value="C:nucleus"/>
    <property type="evidence" value="ECO:0007669"/>
    <property type="project" value="UniProtKB-SubCell"/>
</dbReference>
<accession>A0A4Y9Y7K3</accession>
<proteinExistence type="inferred from homology"/>
<evidence type="ECO:0000256" key="1">
    <source>
        <dbReference type="ARBA" id="ARBA00007050"/>
    </source>
</evidence>
<keyword evidence="2 10" id="KW-0158">Chromosome</keyword>
<evidence type="ECO:0000259" key="13">
    <source>
        <dbReference type="Pfam" id="PF03801"/>
    </source>
</evidence>
<reference evidence="14 15" key="1">
    <citation type="submission" date="2019-01" db="EMBL/GenBank/DDBJ databases">
        <title>Genome sequencing of the rare red list fungi Fomitopsis rosea.</title>
        <authorList>
            <person name="Buettner E."/>
            <person name="Kellner H."/>
        </authorList>
    </citation>
    <scope>NUCLEOTIDE SEQUENCE [LARGE SCALE GENOMIC DNA]</scope>
    <source>
        <strain evidence="14 15">DSM 105464</strain>
    </source>
</reference>
<dbReference type="Gene3D" id="6.10.250.1950">
    <property type="match status" value="1"/>
</dbReference>
<keyword evidence="8 10" id="KW-0131">Cell cycle</keyword>
<dbReference type="InterPro" id="IPR055260">
    <property type="entry name" value="Ndc80_CH"/>
</dbReference>
<evidence type="ECO:0000256" key="9">
    <source>
        <dbReference type="ARBA" id="ARBA00023328"/>
    </source>
</evidence>
<dbReference type="AlphaFoldDB" id="A0A4Y9Y7K3"/>
<organism evidence="14 15">
    <name type="scientific">Rhodofomes roseus</name>
    <dbReference type="NCBI Taxonomy" id="34475"/>
    <lineage>
        <taxon>Eukaryota</taxon>
        <taxon>Fungi</taxon>
        <taxon>Dikarya</taxon>
        <taxon>Basidiomycota</taxon>
        <taxon>Agaricomycotina</taxon>
        <taxon>Agaricomycetes</taxon>
        <taxon>Polyporales</taxon>
        <taxon>Rhodofomes</taxon>
    </lineage>
</organism>
<dbReference type="Gene3D" id="1.10.418.30">
    <property type="entry name" value="Ncd80 complex, Ncd80 subunit"/>
    <property type="match status" value="1"/>
</dbReference>
<gene>
    <name evidence="14" type="ORF">EVJ58_g6588</name>
</gene>
<dbReference type="EMBL" id="SEKV01000377">
    <property type="protein sequence ID" value="TFY58162.1"/>
    <property type="molecule type" value="Genomic_DNA"/>
</dbReference>
<name>A0A4Y9Y7K3_9APHY</name>
<feature type="region of interest" description="Disordered" evidence="12">
    <location>
        <begin position="120"/>
        <end position="156"/>
    </location>
</feature>
<dbReference type="InterPro" id="IPR005550">
    <property type="entry name" value="Kinetochore_Ndc80"/>
</dbReference>
<sequence>MDVTKSHVHVTDAFSSGALKRSRALVLDAHLSRLRLQLQALSPFFLGARSLGLAMYESSRRSTMQPAVDPHNNARSHLPVPSTVKKPTHTGRMSFAGPAMRGPYPVMSQNVNPLLQSASKPNFGRTPLHSSTRRGSMWVGGSQASAPSGSQATKDTRPLRDRQFQAKMRQDIVTWLLDNGKNYSPQVLQTITSKDFRAVFQDLVNLLDPEWPFTEQKFEEQFVQSLRALRYPYLGSVDCMSAYFARRLMYGTQARTRYLESRDLTLQDSSLVPDEFEDINHHQALALDHCTLAYGMFLEGKDVFPEEEKILEARYARKDERVVAQLEQQREDLQRAQFELEALEKAPAPIEELKKDHGFITRDKAKFEEILRRCESKKKKLLDTLAREKADIAYRVSNLEEIQAEEARLAEVVREQNLSPEEVIRMNTEHETLTRDLETLKHKIAETNQVLVKLEVSLTRKVSDAEEALDMYANLLANLGLFPPLPPPLEGTNLTLDLNSAAANPQHLLSGADIRRVIKPTLSRVAEMKRTERADVESERIKVDNELDQLTLECENMDEEVLEISNKVNALNDQADELREASPSFLTDKFLAHPLNVSNAEATRLERDLAQARTSALANGVGVKSRLQTLQIAHREQMDKVNRLKDETMRAIIKNSSDIVMFKEEVSKQLKHLRDFAEAN</sequence>
<dbReference type="GO" id="GO:0031262">
    <property type="term" value="C:Ndc80 complex"/>
    <property type="evidence" value="ECO:0007669"/>
    <property type="project" value="UniProtKB-UniRule"/>
</dbReference>
<feature type="region of interest" description="Disordered" evidence="12">
    <location>
        <begin position="64"/>
        <end position="90"/>
    </location>
</feature>
<evidence type="ECO:0000256" key="5">
    <source>
        <dbReference type="ARBA" id="ARBA00022838"/>
    </source>
</evidence>
<comment type="caution">
    <text evidence="14">The sequence shown here is derived from an EMBL/GenBank/DDBJ whole genome shotgun (WGS) entry which is preliminary data.</text>
</comment>
<keyword evidence="5 10" id="KW-0995">Kinetochore</keyword>
<protein>
    <recommendedName>
        <fullName evidence="10">Kinetochore protein NDC80</fullName>
    </recommendedName>
</protein>
<evidence type="ECO:0000256" key="8">
    <source>
        <dbReference type="ARBA" id="ARBA00023306"/>
    </source>
</evidence>
<keyword evidence="6 11" id="KW-0175">Coiled coil</keyword>
<evidence type="ECO:0000256" key="3">
    <source>
        <dbReference type="ARBA" id="ARBA00022618"/>
    </source>
</evidence>
<keyword evidence="4 10" id="KW-0498">Mitosis</keyword>
<evidence type="ECO:0000313" key="15">
    <source>
        <dbReference type="Proteomes" id="UP000298390"/>
    </source>
</evidence>
<dbReference type="InterPro" id="IPR038273">
    <property type="entry name" value="Ndc80_sf"/>
</dbReference>
<evidence type="ECO:0000256" key="7">
    <source>
        <dbReference type="ARBA" id="ARBA00023242"/>
    </source>
</evidence>
<keyword evidence="7 10" id="KW-0539">Nucleus</keyword>
<comment type="similarity">
    <text evidence="1 10">Belongs to the NDC80/HEC1 family.</text>
</comment>
<feature type="domain" description="Kinetochore protein Ndc80 CH" evidence="13">
    <location>
        <begin position="144"/>
        <end position="237"/>
    </location>
</feature>
<comment type="subcellular location">
    <subcellularLocation>
        <location evidence="10">Chromosome</location>
        <location evidence="10">Centromere</location>
        <location evidence="10">Kinetochore</location>
    </subcellularLocation>
    <subcellularLocation>
        <location evidence="10">Nucleus</location>
    </subcellularLocation>
</comment>
<dbReference type="STRING" id="34475.A0A4Y9Y7K3"/>
<dbReference type="GO" id="GO:0051301">
    <property type="term" value="P:cell division"/>
    <property type="evidence" value="ECO:0007669"/>
    <property type="project" value="UniProtKB-UniRule"/>
</dbReference>
<feature type="coiled-coil region" evidence="11">
    <location>
        <begin position="316"/>
        <end position="346"/>
    </location>
</feature>
<evidence type="ECO:0000256" key="11">
    <source>
        <dbReference type="SAM" id="Coils"/>
    </source>
</evidence>
<dbReference type="PANTHER" id="PTHR10643:SF2">
    <property type="entry name" value="KINETOCHORE PROTEIN NDC80 HOMOLOG"/>
    <property type="match status" value="1"/>
</dbReference>
<keyword evidence="3 10" id="KW-0132">Cell division</keyword>
<feature type="coiled-coil region" evidence="11">
    <location>
        <begin position="423"/>
        <end position="457"/>
    </location>
</feature>
<evidence type="ECO:0000256" key="10">
    <source>
        <dbReference type="RuleBase" id="RU368072"/>
    </source>
</evidence>
<dbReference type="PANTHER" id="PTHR10643">
    <property type="entry name" value="KINETOCHORE PROTEIN NDC80"/>
    <property type="match status" value="1"/>
</dbReference>